<evidence type="ECO:0000313" key="3">
    <source>
        <dbReference type="Proteomes" id="UP001259832"/>
    </source>
</evidence>
<feature type="compositionally biased region" description="Low complexity" evidence="1">
    <location>
        <begin position="850"/>
        <end position="863"/>
    </location>
</feature>
<dbReference type="GO" id="GO:0005506">
    <property type="term" value="F:iron ion binding"/>
    <property type="evidence" value="ECO:0007669"/>
    <property type="project" value="InterPro"/>
</dbReference>
<dbReference type="Proteomes" id="UP001259832">
    <property type="component" value="Unassembled WGS sequence"/>
</dbReference>
<evidence type="ECO:0000313" key="2">
    <source>
        <dbReference type="EMBL" id="KAK1942536.1"/>
    </source>
</evidence>
<dbReference type="CDD" id="cd03457">
    <property type="entry name" value="intradiol_dioxygenase_like"/>
    <property type="match status" value="2"/>
</dbReference>
<dbReference type="AlphaFoldDB" id="A0AAD9GQE2"/>
<accession>A0AAD9GQE2</accession>
<dbReference type="Gene3D" id="2.60.130.10">
    <property type="entry name" value="Aromatic compound dioxygenase"/>
    <property type="match status" value="2"/>
</dbReference>
<comment type="caution">
    <text evidence="2">The sequence shown here is derived from an EMBL/GenBank/DDBJ whole genome shotgun (WGS) entry which is preliminary data.</text>
</comment>
<dbReference type="InterPro" id="IPR015889">
    <property type="entry name" value="Intradiol_dOase_core"/>
</dbReference>
<feature type="compositionally biased region" description="Gly residues" evidence="1">
    <location>
        <begin position="827"/>
        <end position="839"/>
    </location>
</feature>
<dbReference type="GO" id="GO:0016702">
    <property type="term" value="F:oxidoreductase activity, acting on single donors with incorporation of molecular oxygen, incorporation of two atoms of oxygen"/>
    <property type="evidence" value="ECO:0007669"/>
    <property type="project" value="InterPro"/>
</dbReference>
<gene>
    <name evidence="2" type="ORF">P3T76_006035</name>
</gene>
<organism evidence="2 3">
    <name type="scientific">Phytophthora citrophthora</name>
    <dbReference type="NCBI Taxonomy" id="4793"/>
    <lineage>
        <taxon>Eukaryota</taxon>
        <taxon>Sar</taxon>
        <taxon>Stramenopiles</taxon>
        <taxon>Oomycota</taxon>
        <taxon>Peronosporomycetes</taxon>
        <taxon>Peronosporales</taxon>
        <taxon>Peronosporaceae</taxon>
        <taxon>Phytophthora</taxon>
    </lineage>
</organism>
<keyword evidence="3" id="KW-1185">Reference proteome</keyword>
<feature type="region of interest" description="Disordered" evidence="1">
    <location>
        <begin position="827"/>
        <end position="879"/>
    </location>
</feature>
<dbReference type="EMBL" id="JASMQC010000009">
    <property type="protein sequence ID" value="KAK1942536.1"/>
    <property type="molecule type" value="Genomic_DNA"/>
</dbReference>
<protein>
    <recommendedName>
        <fullName evidence="4">Intradiol ring-cleavage dioxygenases domain-containing protein</fullName>
    </recommendedName>
</protein>
<evidence type="ECO:0000256" key="1">
    <source>
        <dbReference type="SAM" id="MobiDB-lite"/>
    </source>
</evidence>
<name>A0AAD9GQE2_9STRA</name>
<dbReference type="PANTHER" id="PTHR34315">
    <property type="match status" value="1"/>
</dbReference>
<dbReference type="SUPFAM" id="SSF49482">
    <property type="entry name" value="Aromatic compound dioxygenase"/>
    <property type="match status" value="2"/>
</dbReference>
<reference evidence="2" key="1">
    <citation type="submission" date="2023-08" db="EMBL/GenBank/DDBJ databases">
        <title>Reference Genome Resource for the Citrus Pathogen Phytophthora citrophthora.</title>
        <authorList>
            <person name="Moller H."/>
            <person name="Coetzee B."/>
            <person name="Rose L.J."/>
            <person name="Van Niekerk J.M."/>
        </authorList>
    </citation>
    <scope>NUCLEOTIDE SEQUENCE</scope>
    <source>
        <strain evidence="2">STE-U-9442</strain>
    </source>
</reference>
<proteinExistence type="predicted"/>
<feature type="region of interest" description="Disordered" evidence="1">
    <location>
        <begin position="1"/>
        <end position="49"/>
    </location>
</feature>
<evidence type="ECO:0008006" key="4">
    <source>
        <dbReference type="Google" id="ProtNLM"/>
    </source>
</evidence>
<sequence length="879" mass="92687">MSSCFSEGEAARHQSSFPIRRASARPTPPEHRSTNSPSAPPRLLPSQSQATMVHSSLALLAVTAVLAALNLPDSASAHGGQPAHARTPERLEQRRLFMAEGKRSLKDCANSDTSRRLQERAVARRAAKADSLRAERRQRRRLDLDTVLATSHKSNLTGLTANTNASELFGDDVKCILEPEVTQGPYYVNGELVRSDIREDQEGVDLYAEIQVIDVNTCEPVEGLYLDFWHCNATGVYSGIVASGNGDSSDTTNVDKTFLRGLTPTDDDGVASYTSKFPGHYTSRATHIHIIGTYNGTLLENNTYSGGYASHVGQLFFDQDLISEVELTAPYSTNTQEVTTNADDSILSEEAAEDFDPFFEYVLLGDSVSDGVLAWISVGVDMTRAQTITAAGTLTADGGVMADSTSTTMGGGMGGGSGMGGFGGGSGMGGFGGSVGGPDSVSASSTTMVHSSLALLAVTAVLAALNLPDSASAHGGQPAHARTPERLEQRRLFMAEGKRSLKDCANSDTSRRLQERAVARRAAKADSLRAERRQRRRLDLDTVLATSHKSNLTGLTANTNASELFGDDVKCILEPEVTQGPYYVNGELVRSDIREDQEGVDLYAEIQVIDVNTCEPVEGLYLDFWHCNATGVYSGIVASGNGDSSDTTNVDKTFLRGLTPTDDDGVASYTSKFPGHYTSRATHIHIIGTYNGTLLENNTYSGGYASHVGQLFFDQDLISEVELTAPYSTNTQEVTTNADDSILSEEAAEDFDPFFEYVLLGDSVSDGVLAWISVGVDMTRAQTITAAGTLTADGGVMADSTSTTMGGGMGGGSGMGGFGGGSGMGGFGGSVGGPGGSFGGASSESDVIQSTTTETTQSSTSGSVGAEASEPSCNVRRHR</sequence>
<dbReference type="PANTHER" id="PTHR34315:SF1">
    <property type="entry name" value="INTRADIOL RING-CLEAVAGE DIOXYGENASES DOMAIN-CONTAINING PROTEIN-RELATED"/>
    <property type="match status" value="1"/>
</dbReference>